<dbReference type="EMBL" id="AAXF02000052">
    <property type="protein sequence ID" value="EDO10519.1"/>
    <property type="molecule type" value="Genomic_DNA"/>
</dbReference>
<reference evidence="2" key="2">
    <citation type="submission" date="2007-04" db="EMBL/GenBank/DDBJ databases">
        <title>Draft genome sequence of Bacteroides ovatus (ATCC 8483).</title>
        <authorList>
            <person name="Sudarsanam P."/>
            <person name="Ley R."/>
            <person name="Guruge J."/>
            <person name="Turnbaugh P.J."/>
            <person name="Mahowald M."/>
            <person name="Liep D."/>
            <person name="Gordon J."/>
        </authorList>
    </citation>
    <scope>NUCLEOTIDE SEQUENCE [LARGE SCALE GENOMIC DNA]</scope>
    <source>
        <strain evidence="2">ATCC 8483 / DSM 1896 / JCM 5824 / BCRC 10623 / CCUG 4943 / NCTC 11153</strain>
    </source>
</reference>
<dbReference type="Proteomes" id="UP000005475">
    <property type="component" value="Unassembled WGS sequence"/>
</dbReference>
<evidence type="ECO:0000313" key="1">
    <source>
        <dbReference type="EMBL" id="EDO10519.1"/>
    </source>
</evidence>
<evidence type="ECO:0000313" key="2">
    <source>
        <dbReference type="Proteomes" id="UP000005475"/>
    </source>
</evidence>
<protein>
    <submittedName>
        <fullName evidence="1">Uncharacterized protein</fullName>
    </submittedName>
</protein>
<proteinExistence type="predicted"/>
<reference evidence="1 2" key="1">
    <citation type="submission" date="2007-03" db="EMBL/GenBank/DDBJ databases">
        <authorList>
            <person name="Fulton L."/>
            <person name="Clifton S."/>
            <person name="Fulton B."/>
            <person name="Xu J."/>
            <person name="Minx P."/>
            <person name="Pepin K.H."/>
            <person name="Johnson M."/>
            <person name="Thiruvilangam P."/>
            <person name="Bhonagiri V."/>
            <person name="Nash W.E."/>
            <person name="Mardis E.R."/>
            <person name="Wilson R.K."/>
        </authorList>
    </citation>
    <scope>NUCLEOTIDE SEQUENCE [LARGE SCALE GENOMIC DNA]</scope>
    <source>
        <strain evidence="2">ATCC 8483 / DSM 1896 / JCM 5824 / BCRC 10623 / CCUG 4943 / NCTC 11153</strain>
    </source>
</reference>
<gene>
    <name evidence="1" type="ORF">BACOVA_03966</name>
</gene>
<accession>A0AAN3D662</accession>
<name>A0AAN3D662_BACO1</name>
<organism evidence="1 2">
    <name type="scientific">Bacteroides ovatus (strain ATCC 8483 / DSM 1896 / JCM 5824 / BCRC 10623 / CCUG 4943 / NCTC 11153)</name>
    <dbReference type="NCBI Taxonomy" id="411476"/>
    <lineage>
        <taxon>Bacteria</taxon>
        <taxon>Pseudomonadati</taxon>
        <taxon>Bacteroidota</taxon>
        <taxon>Bacteroidia</taxon>
        <taxon>Bacteroidales</taxon>
        <taxon>Bacteroidaceae</taxon>
        <taxon>Bacteroides</taxon>
    </lineage>
</organism>
<dbReference type="AlphaFoldDB" id="A0AAN3D662"/>
<sequence length="41" mass="4871">MFFFKNLPIDRKKTFNGEITSSVYRFCGIYNMYVPSLTVNQ</sequence>
<comment type="caution">
    <text evidence="1">The sequence shown here is derived from an EMBL/GenBank/DDBJ whole genome shotgun (WGS) entry which is preliminary data.</text>
</comment>